<dbReference type="SUPFAM" id="SSF54001">
    <property type="entry name" value="Cysteine proteinases"/>
    <property type="match status" value="1"/>
</dbReference>
<sequence length="691" mass="79294">MRQKIRACIALCLCLTSINVQGATTSTSSIKAIELSQINVRQEVHSRIENYRTVETDTTIRKLEILPGGIFSEKIVKEGSIVSPTTASIQAYQKAILEKVTALCKERDTYSKSSEEHGRISKALIDTFSPMTTCYKVRKDMTLMMNNRTLEQTLQDLDDAFNSIQRVIHSEREAVHVFQHDQPSKEHLVDIAKAITDGRVPEKFQKDFQRAITLGEFLEIAYAGMASTNSLSFLDRITIKDKNMPNTYPDYAKLGYVAGIVNRMGDLKQTLTREQMAKYMSYLNRRGGICTSVDYMDVSPDVMDFATNDLLHYTHGYFHPKAYYRLEDAIVDTSFTRYYYTPQLTIRGILPYTPLGYAGTIILDGSTVILEDIYRPDYFFKDFKEMVLNNIPFDPATQLVDTGAFYVDMDMTHSKMTLTIKKDITAIAMNFDWSQYNYYHTLESGKNHYNPVPLAKGTPLDMQAKDDKTVTLLRQKIQEVIKQIITPDMSQRDQLKAIHDYVAKTIHYHGPPDYLTAENALAAITKGEGVCVHYTALFQYFCQELGIPNRVIMDNAFVGRHAWNVVYVNNQWYHIDVTLDDTQDKLRDRYFMKTSTEMVPTHHFSGFGSISDKAILGINPMAIQSTEEFQIFIRSLVMKYEYQYDQVNFRITNPNVDLDTSFMKYLYKNYTFSITGDHKTGFYTVTKTELP</sequence>
<dbReference type="PANTHER" id="PTHR46333">
    <property type="entry name" value="CYTOKINESIS PROTEIN 3"/>
    <property type="match status" value="1"/>
</dbReference>
<dbReference type="Gene3D" id="3.10.620.30">
    <property type="match status" value="1"/>
</dbReference>
<evidence type="ECO:0000313" key="4">
    <source>
        <dbReference type="Proteomes" id="UP000683246"/>
    </source>
</evidence>
<feature type="domain" description="Transglutaminase-like" evidence="2">
    <location>
        <begin position="523"/>
        <end position="579"/>
    </location>
</feature>
<dbReference type="AlphaFoldDB" id="A0A8J8SFK2"/>
<organism evidence="3 4">
    <name type="scientific">Vallitalea pronyensis</name>
    <dbReference type="NCBI Taxonomy" id="1348613"/>
    <lineage>
        <taxon>Bacteria</taxon>
        <taxon>Bacillati</taxon>
        <taxon>Bacillota</taxon>
        <taxon>Clostridia</taxon>
        <taxon>Lachnospirales</taxon>
        <taxon>Vallitaleaceae</taxon>
        <taxon>Vallitalea</taxon>
    </lineage>
</organism>
<dbReference type="PANTHER" id="PTHR46333:SF2">
    <property type="entry name" value="CYTOKINESIS PROTEIN 3"/>
    <property type="match status" value="1"/>
</dbReference>
<proteinExistence type="predicted"/>
<dbReference type="GO" id="GO:0005737">
    <property type="term" value="C:cytoplasm"/>
    <property type="evidence" value="ECO:0007669"/>
    <property type="project" value="TreeGrafter"/>
</dbReference>
<dbReference type="InterPro" id="IPR052557">
    <property type="entry name" value="CAP/Cytokinesis_protein"/>
</dbReference>
<dbReference type="EMBL" id="CP058649">
    <property type="protein sequence ID" value="QUI21419.1"/>
    <property type="molecule type" value="Genomic_DNA"/>
</dbReference>
<feature type="chain" id="PRO_5035267875" description="Transglutaminase-like domain-containing protein" evidence="1">
    <location>
        <begin position="23"/>
        <end position="691"/>
    </location>
</feature>
<dbReference type="RefSeq" id="WP_212696888.1">
    <property type="nucleotide sequence ID" value="NZ_CP058649.1"/>
</dbReference>
<dbReference type="KEGG" id="vpy:HZI73_03570"/>
<keyword evidence="4" id="KW-1185">Reference proteome</keyword>
<evidence type="ECO:0000256" key="1">
    <source>
        <dbReference type="SAM" id="SignalP"/>
    </source>
</evidence>
<dbReference type="InterPro" id="IPR038765">
    <property type="entry name" value="Papain-like_cys_pep_sf"/>
</dbReference>
<dbReference type="Pfam" id="PF01841">
    <property type="entry name" value="Transglut_core"/>
    <property type="match status" value="1"/>
</dbReference>
<accession>A0A8J8SFK2</accession>
<gene>
    <name evidence="3" type="ORF">HZI73_03570</name>
</gene>
<keyword evidence="1" id="KW-0732">Signal</keyword>
<dbReference type="SMART" id="SM00460">
    <property type="entry name" value="TGc"/>
    <property type="match status" value="1"/>
</dbReference>
<evidence type="ECO:0000259" key="2">
    <source>
        <dbReference type="SMART" id="SM00460"/>
    </source>
</evidence>
<reference evidence="3" key="1">
    <citation type="submission" date="2020-07" db="EMBL/GenBank/DDBJ databases">
        <title>Vallitalea pronyensis genome.</title>
        <authorList>
            <person name="Postec A."/>
        </authorList>
    </citation>
    <scope>NUCLEOTIDE SEQUENCE</scope>
    <source>
        <strain evidence="3">FatNI3</strain>
    </source>
</reference>
<protein>
    <recommendedName>
        <fullName evidence="2">Transglutaminase-like domain-containing protein</fullName>
    </recommendedName>
</protein>
<name>A0A8J8SFK2_9FIRM</name>
<dbReference type="Proteomes" id="UP000683246">
    <property type="component" value="Chromosome"/>
</dbReference>
<dbReference type="InterPro" id="IPR002931">
    <property type="entry name" value="Transglutaminase-like"/>
</dbReference>
<evidence type="ECO:0000313" key="3">
    <source>
        <dbReference type="EMBL" id="QUI21419.1"/>
    </source>
</evidence>
<feature type="signal peptide" evidence="1">
    <location>
        <begin position="1"/>
        <end position="22"/>
    </location>
</feature>